<gene>
    <name evidence="12" type="ORF">MtrunA17_Chr7g0216661</name>
</gene>
<dbReference type="SMART" id="SM00369">
    <property type="entry name" value="LRR_TYP"/>
    <property type="match status" value="4"/>
</dbReference>
<evidence type="ECO:0000256" key="11">
    <source>
        <dbReference type="SAM" id="Phobius"/>
    </source>
</evidence>
<dbReference type="PANTHER" id="PTHR27004">
    <property type="entry name" value="RECEPTOR-LIKE PROTEIN 12 ISOFORM X1"/>
    <property type="match status" value="1"/>
</dbReference>
<evidence type="ECO:0000256" key="1">
    <source>
        <dbReference type="ARBA" id="ARBA00004251"/>
    </source>
</evidence>
<dbReference type="GO" id="GO:0005886">
    <property type="term" value="C:plasma membrane"/>
    <property type="evidence" value="ECO:0007669"/>
    <property type="project" value="UniProtKB-SubCell"/>
</dbReference>
<comment type="similarity">
    <text evidence="2">Belongs to the RLP family.</text>
</comment>
<dbReference type="InterPro" id="IPR003591">
    <property type="entry name" value="Leu-rich_rpt_typical-subtyp"/>
</dbReference>
<keyword evidence="3" id="KW-1003">Cell membrane</keyword>
<dbReference type="Gramene" id="rna38277">
    <property type="protein sequence ID" value="RHN44187.1"/>
    <property type="gene ID" value="gene38277"/>
</dbReference>
<dbReference type="Pfam" id="PF13855">
    <property type="entry name" value="LRR_8"/>
    <property type="match status" value="2"/>
</dbReference>
<comment type="caution">
    <text evidence="12">The sequence shown here is derived from an EMBL/GenBank/DDBJ whole genome shotgun (WGS) entry which is preliminary data.</text>
</comment>
<dbReference type="AlphaFoldDB" id="A0A396GZW7"/>
<keyword evidence="9" id="KW-0675">Receptor</keyword>
<dbReference type="Gene3D" id="3.80.10.10">
    <property type="entry name" value="Ribonuclease Inhibitor"/>
    <property type="match status" value="1"/>
</dbReference>
<evidence type="ECO:0000313" key="13">
    <source>
        <dbReference type="Proteomes" id="UP000265566"/>
    </source>
</evidence>
<evidence type="ECO:0000256" key="7">
    <source>
        <dbReference type="ARBA" id="ARBA00022989"/>
    </source>
</evidence>
<keyword evidence="8 11" id="KW-0472">Membrane</keyword>
<evidence type="ECO:0000256" key="9">
    <source>
        <dbReference type="ARBA" id="ARBA00023170"/>
    </source>
</evidence>
<evidence type="ECO:0000256" key="8">
    <source>
        <dbReference type="ARBA" id="ARBA00023136"/>
    </source>
</evidence>
<accession>A0A396GZW7</accession>
<keyword evidence="6" id="KW-0677">Repeat</keyword>
<proteinExistence type="inferred from homology"/>
<dbReference type="InterPro" id="IPR032675">
    <property type="entry name" value="LRR_dom_sf"/>
</dbReference>
<dbReference type="Proteomes" id="UP000265566">
    <property type="component" value="Chromosome 7"/>
</dbReference>
<evidence type="ECO:0000256" key="2">
    <source>
        <dbReference type="ARBA" id="ARBA00009592"/>
    </source>
</evidence>
<dbReference type="PANTHER" id="PTHR27004:SF460">
    <property type="entry name" value="RECEPTOR-LIKE PROTEIN 33"/>
    <property type="match status" value="1"/>
</dbReference>
<keyword evidence="4" id="KW-0433">Leucine-rich repeat</keyword>
<protein>
    <submittedName>
        <fullName evidence="12">Putative leucine-rich repeat domain, L domain-containing protein</fullName>
    </submittedName>
</protein>
<evidence type="ECO:0000313" key="12">
    <source>
        <dbReference type="EMBL" id="RHN44187.1"/>
    </source>
</evidence>
<dbReference type="Pfam" id="PF00560">
    <property type="entry name" value="LRR_1"/>
    <property type="match status" value="6"/>
</dbReference>
<evidence type="ECO:0000256" key="4">
    <source>
        <dbReference type="ARBA" id="ARBA00022614"/>
    </source>
</evidence>
<evidence type="ECO:0000256" key="3">
    <source>
        <dbReference type="ARBA" id="ARBA00022475"/>
    </source>
</evidence>
<evidence type="ECO:0000256" key="6">
    <source>
        <dbReference type="ARBA" id="ARBA00022737"/>
    </source>
</evidence>
<reference evidence="13" key="1">
    <citation type="journal article" date="2018" name="Nat. Plants">
        <title>Whole-genome landscape of Medicago truncatula symbiotic genes.</title>
        <authorList>
            <person name="Pecrix Y."/>
            <person name="Staton S.E."/>
            <person name="Sallet E."/>
            <person name="Lelandais-Briere C."/>
            <person name="Moreau S."/>
            <person name="Carrere S."/>
            <person name="Blein T."/>
            <person name="Jardinaud M.F."/>
            <person name="Latrasse D."/>
            <person name="Zouine M."/>
            <person name="Zahm M."/>
            <person name="Kreplak J."/>
            <person name="Mayjonade B."/>
            <person name="Satge C."/>
            <person name="Perez M."/>
            <person name="Cauet S."/>
            <person name="Marande W."/>
            <person name="Chantry-Darmon C."/>
            <person name="Lopez-Roques C."/>
            <person name="Bouchez O."/>
            <person name="Berard A."/>
            <person name="Debelle F."/>
            <person name="Munos S."/>
            <person name="Bendahmane A."/>
            <person name="Berges H."/>
            <person name="Niebel A."/>
            <person name="Buitink J."/>
            <person name="Frugier F."/>
            <person name="Benhamed M."/>
            <person name="Crespi M."/>
            <person name="Gouzy J."/>
            <person name="Gamas P."/>
        </authorList>
    </citation>
    <scope>NUCLEOTIDE SEQUENCE [LARGE SCALE GENOMIC DNA]</scope>
    <source>
        <strain evidence="13">cv. Jemalong A17</strain>
    </source>
</reference>
<name>A0A396GZW7_MEDTR</name>
<keyword evidence="7 11" id="KW-1133">Transmembrane helix</keyword>
<feature type="transmembrane region" description="Helical" evidence="11">
    <location>
        <begin position="466"/>
        <end position="489"/>
    </location>
</feature>
<dbReference type="SUPFAM" id="SSF52058">
    <property type="entry name" value="L domain-like"/>
    <property type="match status" value="2"/>
</dbReference>
<comment type="subcellular location">
    <subcellularLocation>
        <location evidence="1">Cell membrane</location>
        <topology evidence="1">Single-pass type I membrane protein</topology>
    </subcellularLocation>
</comment>
<dbReference type="InterPro" id="IPR001611">
    <property type="entry name" value="Leu-rich_rpt"/>
</dbReference>
<organism evidence="12 13">
    <name type="scientific">Medicago truncatula</name>
    <name type="common">Barrel medic</name>
    <name type="synonym">Medicago tribuloides</name>
    <dbReference type="NCBI Taxonomy" id="3880"/>
    <lineage>
        <taxon>Eukaryota</taxon>
        <taxon>Viridiplantae</taxon>
        <taxon>Streptophyta</taxon>
        <taxon>Embryophyta</taxon>
        <taxon>Tracheophyta</taxon>
        <taxon>Spermatophyta</taxon>
        <taxon>Magnoliopsida</taxon>
        <taxon>eudicotyledons</taxon>
        <taxon>Gunneridae</taxon>
        <taxon>Pentapetalae</taxon>
        <taxon>rosids</taxon>
        <taxon>fabids</taxon>
        <taxon>Fabales</taxon>
        <taxon>Fabaceae</taxon>
        <taxon>Papilionoideae</taxon>
        <taxon>50 kb inversion clade</taxon>
        <taxon>NPAAA clade</taxon>
        <taxon>Hologalegina</taxon>
        <taxon>IRL clade</taxon>
        <taxon>Trifolieae</taxon>
        <taxon>Medicago</taxon>
    </lineage>
</organism>
<keyword evidence="10" id="KW-0325">Glycoprotein</keyword>
<evidence type="ECO:0000256" key="10">
    <source>
        <dbReference type="ARBA" id="ARBA00023180"/>
    </source>
</evidence>
<sequence>MNLTNLVVLNLPFNSLHGKLELDKFLNLKKLVFLDLSFNKLSLYSGKSSSRMTDSLIQDLRLASCNFVEIPTFISDLSDMETLLLSNNNITSLPKWLWKKESLQILDVSNNSLVGEISPSICNLKSLRKLDLSFNNLSGNVPSCLGKFSQYLESLDLKGNKLSGLIPQTYMIGNSLKQIDLSNNNLQGQLPRALVNNRRLEFFDVSYNNINDSFPFWMGELPELKVLSLSNNEFHGDIRCSGNMTCTFSKLHIIDLSHNDFSGSFPTEMIQSWKAMNTSNASQLQYESYLRSKYARQYHMLEKKFYSFTMSNKGLARVYVKLQKFYSLIAIDISSNKISGEIPQVIGELKGLVLLNLSNNHLIGSIPSSLGKLSNLEALDLSVNSLSGKIPQQLAQITFLEFLNVSFNNLTGPIPQNNQFSTFKGDSFEGNQGLCGDQLVKKCIDHAGPSTSDVDDDDDSDSFFELYWTVVLIGYGGGLVAGVALGNSYFLQVFAWYRDCLSVSVIILLNKIFKRH</sequence>
<dbReference type="FunFam" id="3.80.10.10:FF:000095">
    <property type="entry name" value="LRR receptor-like serine/threonine-protein kinase GSO1"/>
    <property type="match status" value="2"/>
</dbReference>
<dbReference type="EMBL" id="PSQE01000007">
    <property type="protein sequence ID" value="RHN44187.1"/>
    <property type="molecule type" value="Genomic_DNA"/>
</dbReference>
<keyword evidence="5 11" id="KW-0812">Transmembrane</keyword>
<dbReference type="PRINTS" id="PR00019">
    <property type="entry name" value="LEURICHRPT"/>
</dbReference>
<evidence type="ECO:0000256" key="5">
    <source>
        <dbReference type="ARBA" id="ARBA00022692"/>
    </source>
</evidence>